<feature type="compositionally biased region" description="Acidic residues" evidence="1">
    <location>
        <begin position="304"/>
        <end position="315"/>
    </location>
</feature>
<evidence type="ECO:0000313" key="3">
    <source>
        <dbReference type="EMBL" id="KAJ3478746.1"/>
    </source>
</evidence>
<protein>
    <submittedName>
        <fullName evidence="3">Uncharacterized protein</fullName>
    </submittedName>
</protein>
<feature type="compositionally biased region" description="Low complexity" evidence="1">
    <location>
        <begin position="403"/>
        <end position="424"/>
    </location>
</feature>
<keyword evidence="2" id="KW-0812">Transmembrane</keyword>
<accession>A0AAD5UVD5</accession>
<proteinExistence type="predicted"/>
<dbReference type="AlphaFoldDB" id="A0AAD5UVD5"/>
<keyword evidence="2" id="KW-1133">Transmembrane helix</keyword>
<dbReference type="EMBL" id="JANAWD010000488">
    <property type="protein sequence ID" value="KAJ3478746.1"/>
    <property type="molecule type" value="Genomic_DNA"/>
</dbReference>
<feature type="region of interest" description="Disordered" evidence="1">
    <location>
        <begin position="397"/>
        <end position="478"/>
    </location>
</feature>
<feature type="transmembrane region" description="Helical" evidence="2">
    <location>
        <begin position="208"/>
        <end position="228"/>
    </location>
</feature>
<name>A0AAD5UVD5_9APHY</name>
<feature type="compositionally biased region" description="Basic residues" evidence="1">
    <location>
        <begin position="439"/>
        <end position="459"/>
    </location>
</feature>
<organism evidence="3 4">
    <name type="scientific">Meripilus lineatus</name>
    <dbReference type="NCBI Taxonomy" id="2056292"/>
    <lineage>
        <taxon>Eukaryota</taxon>
        <taxon>Fungi</taxon>
        <taxon>Dikarya</taxon>
        <taxon>Basidiomycota</taxon>
        <taxon>Agaricomycotina</taxon>
        <taxon>Agaricomycetes</taxon>
        <taxon>Polyporales</taxon>
        <taxon>Meripilaceae</taxon>
        <taxon>Meripilus</taxon>
    </lineage>
</organism>
<feature type="compositionally biased region" description="Low complexity" evidence="1">
    <location>
        <begin position="247"/>
        <end position="259"/>
    </location>
</feature>
<keyword evidence="2" id="KW-0472">Membrane</keyword>
<feature type="transmembrane region" description="Helical" evidence="2">
    <location>
        <begin position="170"/>
        <end position="188"/>
    </location>
</feature>
<comment type="caution">
    <text evidence="3">The sequence shown here is derived from an EMBL/GenBank/DDBJ whole genome shotgun (WGS) entry which is preliminary data.</text>
</comment>
<feature type="compositionally biased region" description="Pro residues" evidence="1">
    <location>
        <begin position="362"/>
        <end position="375"/>
    </location>
</feature>
<gene>
    <name evidence="3" type="ORF">NLI96_g9553</name>
</gene>
<reference evidence="3" key="1">
    <citation type="submission" date="2022-07" db="EMBL/GenBank/DDBJ databases">
        <title>Genome Sequence of Physisporinus lineatus.</title>
        <authorList>
            <person name="Buettner E."/>
        </authorList>
    </citation>
    <scope>NUCLEOTIDE SEQUENCE</scope>
    <source>
        <strain evidence="3">VT162</strain>
    </source>
</reference>
<evidence type="ECO:0000256" key="2">
    <source>
        <dbReference type="SAM" id="Phobius"/>
    </source>
</evidence>
<feature type="region of interest" description="Disordered" evidence="1">
    <location>
        <begin position="239"/>
        <end position="380"/>
    </location>
</feature>
<evidence type="ECO:0000313" key="4">
    <source>
        <dbReference type="Proteomes" id="UP001212997"/>
    </source>
</evidence>
<feature type="compositionally biased region" description="Pro residues" evidence="1">
    <location>
        <begin position="284"/>
        <end position="297"/>
    </location>
</feature>
<keyword evidence="4" id="KW-1185">Reference proteome</keyword>
<feature type="compositionally biased region" description="Pro residues" evidence="1">
    <location>
        <begin position="344"/>
        <end position="354"/>
    </location>
</feature>
<sequence length="478" mass="53482">MVSGAATRRIQKSHDIFLPSIGTAARTLQRGYYGHQVQRRFAILFRPIHSELLIPVLGFITVDEPRGFRSIIPRPIDLYSPQARAWVLPLDFVFSIAWSFELVTHLEELAFWLYLYTKTHKRKSGFPAGNIDFGTWYGGYHWNAPDGFDHKKRHRDSLIGRLIGLRRIQLFRVVFRFLFTLPLLILALDGIVEGSHPVNRSLFWTDFLVMIAGIGCFVSTTITLLIFFPRSIIKEAGYRPKAPTLPNSPKTPTSATPPSVALRFGHSHPQQSHFFPTPTVAINPMPPFIQTPPPISPPLTQEFSTEDDWETDDDCSSTGDHNMYRETDQVPPYPQSASSHTHSPPVPSQPPNPTSFPSSPVSSPPRSPPLHPSPPNEHVSIPMQFHHILPEQVPYQRHPFPYSLSSPQILSSAAPSSSTTLAPSPASPPQLRIPDGRVRHTRSHTHTKRPSHHRHHSRRVSASAAVGAERGEWSSAGG</sequence>
<dbReference type="Proteomes" id="UP001212997">
    <property type="component" value="Unassembled WGS sequence"/>
</dbReference>
<evidence type="ECO:0000256" key="1">
    <source>
        <dbReference type="SAM" id="MobiDB-lite"/>
    </source>
</evidence>